<gene>
    <name evidence="10" type="ORF">CBOVIS_LOCUS1458</name>
</gene>
<comment type="caution">
    <text evidence="10">The sequence shown here is derived from an EMBL/GenBank/DDBJ whole genome shotgun (WGS) entry which is preliminary data.</text>
</comment>
<comment type="subcellular location">
    <subcellularLocation>
        <location evidence="1">Nucleus</location>
    </subcellularLocation>
</comment>
<dbReference type="InterPro" id="IPR045886">
    <property type="entry name" value="ThiF/MoeB/HesA"/>
</dbReference>
<dbReference type="AlphaFoldDB" id="A0A8S1EF52"/>
<evidence type="ECO:0000256" key="6">
    <source>
        <dbReference type="ARBA" id="ARBA00026003"/>
    </source>
</evidence>
<dbReference type="InterPro" id="IPR000011">
    <property type="entry name" value="UBQ/SUMO-activ_enz_E1-like"/>
</dbReference>
<keyword evidence="4" id="KW-0833">Ubl conjugation pathway</keyword>
<dbReference type="GO" id="GO:0031510">
    <property type="term" value="C:SUMO activating enzyme complex"/>
    <property type="evidence" value="ECO:0007669"/>
    <property type="project" value="TreeGrafter"/>
</dbReference>
<proteinExistence type="inferred from homology"/>
<feature type="domain" description="THIF-type NAD/FAD binding fold" evidence="9">
    <location>
        <begin position="37"/>
        <end position="357"/>
    </location>
</feature>
<comment type="pathway">
    <text evidence="2">Protein modification; protein sumoylation.</text>
</comment>
<protein>
    <recommendedName>
        <fullName evidence="7">SUMO-activating enzyme subunit 1</fullName>
    </recommendedName>
    <alternativeName>
        <fullName evidence="8">Ubiquitin-like 1-activating enzyme E1A</fullName>
    </alternativeName>
</protein>
<keyword evidence="5" id="KW-0539">Nucleus</keyword>
<evidence type="ECO:0000256" key="3">
    <source>
        <dbReference type="ARBA" id="ARBA00005673"/>
    </source>
</evidence>
<evidence type="ECO:0000256" key="8">
    <source>
        <dbReference type="ARBA" id="ARBA00044354"/>
    </source>
</evidence>
<evidence type="ECO:0000259" key="9">
    <source>
        <dbReference type="Pfam" id="PF00899"/>
    </source>
</evidence>
<evidence type="ECO:0000256" key="1">
    <source>
        <dbReference type="ARBA" id="ARBA00004123"/>
    </source>
</evidence>
<dbReference type="EMBL" id="CADEPM010000001">
    <property type="protein sequence ID" value="CAB3398147.1"/>
    <property type="molecule type" value="Genomic_DNA"/>
</dbReference>
<accession>A0A8S1EF52</accession>
<dbReference type="OrthoDB" id="10252231at2759"/>
<evidence type="ECO:0000313" key="10">
    <source>
        <dbReference type="EMBL" id="CAB3398147.1"/>
    </source>
</evidence>
<evidence type="ECO:0000313" key="11">
    <source>
        <dbReference type="Proteomes" id="UP000494206"/>
    </source>
</evidence>
<evidence type="ECO:0000256" key="2">
    <source>
        <dbReference type="ARBA" id="ARBA00004718"/>
    </source>
</evidence>
<dbReference type="Proteomes" id="UP000494206">
    <property type="component" value="Unassembled WGS sequence"/>
</dbReference>
<dbReference type="Pfam" id="PF00899">
    <property type="entry name" value="ThiF"/>
    <property type="match status" value="1"/>
</dbReference>
<dbReference type="PANTHER" id="PTHR10953">
    <property type="entry name" value="UBIQUITIN-ACTIVATING ENZYME E1"/>
    <property type="match status" value="1"/>
</dbReference>
<dbReference type="GO" id="GO:0019948">
    <property type="term" value="F:SUMO activating enzyme activity"/>
    <property type="evidence" value="ECO:0007669"/>
    <property type="project" value="TreeGrafter"/>
</dbReference>
<sequence>MSAKTEQLLISDVKNSQHRHHHSEENDKISKDEAAVYDRQIRLWGIEAQNKLRKSSVLVCGISQCGSEFVKNITLAGVQRLVLMDDKSITEDDIGHNFLLRLDEKNLLGTNRARAAFSRTGELNPNVKLSYLENSLEEHLNSLDEEAGERFLSEFSLVAIFDHEYDTIVKLNNLCRKLNIRFVAGGVFGWIGYAFHDFNDKMFLMRVETEFPTINLEGNSSTQQNVVTIEEEQFHPKKLSYPSFFDAFNFTPSTKAQKRRASRIPGAFYLLKAIFRAQKEKQFNGNEEHDLAVLEKNWNEELVAFNQSKETQSVQPDKFDHLFNPQFTPACAMVGGIMGQEVIKSLSEGKKPLPNVFIYCGIDSSCIMSALPPK</sequence>
<organism evidence="10 11">
    <name type="scientific">Caenorhabditis bovis</name>
    <dbReference type="NCBI Taxonomy" id="2654633"/>
    <lineage>
        <taxon>Eukaryota</taxon>
        <taxon>Metazoa</taxon>
        <taxon>Ecdysozoa</taxon>
        <taxon>Nematoda</taxon>
        <taxon>Chromadorea</taxon>
        <taxon>Rhabditida</taxon>
        <taxon>Rhabditina</taxon>
        <taxon>Rhabditomorpha</taxon>
        <taxon>Rhabditoidea</taxon>
        <taxon>Rhabditidae</taxon>
        <taxon>Peloderinae</taxon>
        <taxon>Caenorhabditis</taxon>
    </lineage>
</organism>
<keyword evidence="11" id="KW-1185">Reference proteome</keyword>
<dbReference type="InterPro" id="IPR035985">
    <property type="entry name" value="Ubiquitin-activating_enz"/>
</dbReference>
<name>A0A8S1EF52_9PELO</name>
<evidence type="ECO:0000256" key="5">
    <source>
        <dbReference type="ARBA" id="ARBA00023242"/>
    </source>
</evidence>
<dbReference type="InterPro" id="IPR000594">
    <property type="entry name" value="ThiF_NAD_FAD-bd"/>
</dbReference>
<dbReference type="GO" id="GO:0016925">
    <property type="term" value="P:protein sumoylation"/>
    <property type="evidence" value="ECO:0007669"/>
    <property type="project" value="TreeGrafter"/>
</dbReference>
<comment type="subunit">
    <text evidence="6">Heterodimer of SAE1 and UBA2/SAE2. The heterodimer corresponds to the two domains that are encoded on a single polypeptide chain in ubiquitin-activating enzyme E1. Interacts with UBE2I.</text>
</comment>
<dbReference type="SUPFAM" id="SSF69572">
    <property type="entry name" value="Activating enzymes of the ubiquitin-like proteins"/>
    <property type="match status" value="1"/>
</dbReference>
<dbReference type="PANTHER" id="PTHR10953:SF162">
    <property type="entry name" value="SUMO-ACTIVATING ENZYME SUBUNIT 1"/>
    <property type="match status" value="1"/>
</dbReference>
<reference evidence="10 11" key="1">
    <citation type="submission" date="2020-04" db="EMBL/GenBank/DDBJ databases">
        <authorList>
            <person name="Laetsch R D."/>
            <person name="Stevens L."/>
            <person name="Kumar S."/>
            <person name="Blaxter L. M."/>
        </authorList>
    </citation>
    <scope>NUCLEOTIDE SEQUENCE [LARGE SCALE GENOMIC DNA]</scope>
</reference>
<dbReference type="Gene3D" id="3.40.50.720">
    <property type="entry name" value="NAD(P)-binding Rossmann-like Domain"/>
    <property type="match status" value="1"/>
</dbReference>
<dbReference type="GO" id="GO:0005737">
    <property type="term" value="C:cytoplasm"/>
    <property type="evidence" value="ECO:0007669"/>
    <property type="project" value="TreeGrafter"/>
</dbReference>
<comment type="similarity">
    <text evidence="3">Belongs to the ubiquitin-activating E1 family.</text>
</comment>
<evidence type="ECO:0000256" key="7">
    <source>
        <dbReference type="ARBA" id="ARBA00044187"/>
    </source>
</evidence>
<evidence type="ECO:0000256" key="4">
    <source>
        <dbReference type="ARBA" id="ARBA00022786"/>
    </source>
</evidence>
<dbReference type="PRINTS" id="PR01849">
    <property type="entry name" value="UBIQUITINACT"/>
</dbReference>